<dbReference type="GeneID" id="87823462"/>
<dbReference type="AlphaFoldDB" id="A0AAN6Z5D6"/>
<name>A0AAN6Z5D6_9PEZI</name>
<feature type="signal peptide" evidence="2">
    <location>
        <begin position="1"/>
        <end position="19"/>
    </location>
</feature>
<evidence type="ECO:0000256" key="2">
    <source>
        <dbReference type="SAM" id="SignalP"/>
    </source>
</evidence>
<evidence type="ECO:0000313" key="3">
    <source>
        <dbReference type="EMBL" id="KAK4126320.1"/>
    </source>
</evidence>
<sequence>MTLSFRLWVSSLWVFLCLGMNRRRNGRRLEKQVNMIPPIRSHFHFPTTQPRHTAPSISRTHFSTDSKSEHNNHIPSVANYN</sequence>
<feature type="region of interest" description="Disordered" evidence="1">
    <location>
        <begin position="41"/>
        <end position="81"/>
    </location>
</feature>
<evidence type="ECO:0000256" key="1">
    <source>
        <dbReference type="SAM" id="MobiDB-lite"/>
    </source>
</evidence>
<protein>
    <recommendedName>
        <fullName evidence="5">Secreted protein</fullName>
    </recommendedName>
</protein>
<accession>A0AAN6Z5D6</accession>
<feature type="compositionally biased region" description="Polar residues" evidence="1">
    <location>
        <begin position="46"/>
        <end position="61"/>
    </location>
</feature>
<evidence type="ECO:0000313" key="4">
    <source>
        <dbReference type="Proteomes" id="UP001302602"/>
    </source>
</evidence>
<comment type="caution">
    <text evidence="3">The sequence shown here is derived from an EMBL/GenBank/DDBJ whole genome shotgun (WGS) entry which is preliminary data.</text>
</comment>
<evidence type="ECO:0008006" key="5">
    <source>
        <dbReference type="Google" id="ProtNLM"/>
    </source>
</evidence>
<feature type="chain" id="PRO_5042883116" description="Secreted protein" evidence="2">
    <location>
        <begin position="20"/>
        <end position="81"/>
    </location>
</feature>
<reference evidence="3" key="2">
    <citation type="submission" date="2023-05" db="EMBL/GenBank/DDBJ databases">
        <authorList>
            <consortium name="Lawrence Berkeley National Laboratory"/>
            <person name="Steindorff A."/>
            <person name="Hensen N."/>
            <person name="Bonometti L."/>
            <person name="Westerberg I."/>
            <person name="Brannstrom I.O."/>
            <person name="Guillou S."/>
            <person name="Cros-Aarteil S."/>
            <person name="Calhoun S."/>
            <person name="Haridas S."/>
            <person name="Kuo A."/>
            <person name="Mondo S."/>
            <person name="Pangilinan J."/>
            <person name="Riley R."/>
            <person name="Labutti K."/>
            <person name="Andreopoulos B."/>
            <person name="Lipzen A."/>
            <person name="Chen C."/>
            <person name="Yanf M."/>
            <person name="Daum C."/>
            <person name="Ng V."/>
            <person name="Clum A."/>
            <person name="Ohm R."/>
            <person name="Martin F."/>
            <person name="Silar P."/>
            <person name="Natvig D."/>
            <person name="Lalanne C."/>
            <person name="Gautier V."/>
            <person name="Ament-Velasquez S.L."/>
            <person name="Kruys A."/>
            <person name="Hutchinson M.I."/>
            <person name="Powell A.J."/>
            <person name="Barry K."/>
            <person name="Miller A.N."/>
            <person name="Grigoriev I.V."/>
            <person name="Debuchy R."/>
            <person name="Gladieux P."/>
            <person name="Thoren M.H."/>
            <person name="Johannesson H."/>
        </authorList>
    </citation>
    <scope>NUCLEOTIDE SEQUENCE</scope>
    <source>
        <strain evidence="3">CBS 731.68</strain>
    </source>
</reference>
<feature type="compositionally biased region" description="Basic and acidic residues" evidence="1">
    <location>
        <begin position="62"/>
        <end position="72"/>
    </location>
</feature>
<dbReference type="RefSeq" id="XP_062650091.1">
    <property type="nucleotide sequence ID" value="XM_062786694.1"/>
</dbReference>
<reference evidence="3" key="1">
    <citation type="journal article" date="2023" name="Mol. Phylogenet. Evol.">
        <title>Genome-scale phylogeny and comparative genomics of the fungal order Sordariales.</title>
        <authorList>
            <person name="Hensen N."/>
            <person name="Bonometti L."/>
            <person name="Westerberg I."/>
            <person name="Brannstrom I.O."/>
            <person name="Guillou S."/>
            <person name="Cros-Aarteil S."/>
            <person name="Calhoun S."/>
            <person name="Haridas S."/>
            <person name="Kuo A."/>
            <person name="Mondo S."/>
            <person name="Pangilinan J."/>
            <person name="Riley R."/>
            <person name="LaButti K."/>
            <person name="Andreopoulos B."/>
            <person name="Lipzen A."/>
            <person name="Chen C."/>
            <person name="Yan M."/>
            <person name="Daum C."/>
            <person name="Ng V."/>
            <person name="Clum A."/>
            <person name="Steindorff A."/>
            <person name="Ohm R.A."/>
            <person name="Martin F."/>
            <person name="Silar P."/>
            <person name="Natvig D.O."/>
            <person name="Lalanne C."/>
            <person name="Gautier V."/>
            <person name="Ament-Velasquez S.L."/>
            <person name="Kruys A."/>
            <person name="Hutchinson M.I."/>
            <person name="Powell A.J."/>
            <person name="Barry K."/>
            <person name="Miller A.N."/>
            <person name="Grigoriev I.V."/>
            <person name="Debuchy R."/>
            <person name="Gladieux P."/>
            <person name="Hiltunen Thoren M."/>
            <person name="Johannesson H."/>
        </authorList>
    </citation>
    <scope>NUCLEOTIDE SEQUENCE</scope>
    <source>
        <strain evidence="3">CBS 731.68</strain>
    </source>
</reference>
<dbReference type="EMBL" id="MU853225">
    <property type="protein sequence ID" value="KAK4126320.1"/>
    <property type="molecule type" value="Genomic_DNA"/>
</dbReference>
<keyword evidence="4" id="KW-1185">Reference proteome</keyword>
<dbReference type="Proteomes" id="UP001302602">
    <property type="component" value="Unassembled WGS sequence"/>
</dbReference>
<keyword evidence="2" id="KW-0732">Signal</keyword>
<proteinExistence type="predicted"/>
<organism evidence="3 4">
    <name type="scientific">Parathielavia appendiculata</name>
    <dbReference type="NCBI Taxonomy" id="2587402"/>
    <lineage>
        <taxon>Eukaryota</taxon>
        <taxon>Fungi</taxon>
        <taxon>Dikarya</taxon>
        <taxon>Ascomycota</taxon>
        <taxon>Pezizomycotina</taxon>
        <taxon>Sordariomycetes</taxon>
        <taxon>Sordariomycetidae</taxon>
        <taxon>Sordariales</taxon>
        <taxon>Chaetomiaceae</taxon>
        <taxon>Parathielavia</taxon>
    </lineage>
</organism>
<gene>
    <name evidence="3" type="ORF">N657DRAFT_302121</name>
</gene>